<dbReference type="Pfam" id="PF07722">
    <property type="entry name" value="Peptidase_C26"/>
    <property type="match status" value="1"/>
</dbReference>
<dbReference type="EMBL" id="JAFREM010000048">
    <property type="protein sequence ID" value="MBO1308874.1"/>
    <property type="molecule type" value="Genomic_DNA"/>
</dbReference>
<dbReference type="PANTHER" id="PTHR43235:SF1">
    <property type="entry name" value="GLUTAMINE AMIDOTRANSFERASE PB2B2.05-RELATED"/>
    <property type="match status" value="1"/>
</dbReference>
<dbReference type="InterPro" id="IPR044668">
    <property type="entry name" value="PuuD-like"/>
</dbReference>
<dbReference type="PROSITE" id="PS51273">
    <property type="entry name" value="GATASE_TYPE_1"/>
    <property type="match status" value="1"/>
</dbReference>
<proteinExistence type="predicted"/>
<dbReference type="InterPro" id="IPR029062">
    <property type="entry name" value="Class_I_gatase-like"/>
</dbReference>
<dbReference type="InterPro" id="IPR011697">
    <property type="entry name" value="Peptidase_C26"/>
</dbReference>
<organism evidence="1 2">
    <name type="scientific">Candidatus Enterococcus moelleringii</name>
    <dbReference type="NCBI Taxonomy" id="2815325"/>
    <lineage>
        <taxon>Bacteria</taxon>
        <taxon>Bacillati</taxon>
        <taxon>Bacillota</taxon>
        <taxon>Bacilli</taxon>
        <taxon>Lactobacillales</taxon>
        <taxon>Enterococcaceae</taxon>
        <taxon>Enterococcus</taxon>
    </lineage>
</organism>
<name>A0ABS3LGV8_9ENTE</name>
<sequence length="233" mass="26221">MKPIIGIMPLYDRKKESIWMLPGYVGLIEANGGIPMILPLTDNFDTLDYFLETCQGFLFTGGQDISPELYGAEKLVVCGETHQVRDTMEIYCMEKALEEDTPILGICRGAQLLNVVSGGTLYQDLPTERPTETNHQMKPPYDKGQHEVQLVEGTMLADILDQSSLSVNSYHHQGIKDVGEKLTVTAISEDGLVEGIYLDENQFVLGVQWHPEFFASDTRENQRLIQMFLAHCY</sequence>
<dbReference type="GO" id="GO:0016787">
    <property type="term" value="F:hydrolase activity"/>
    <property type="evidence" value="ECO:0007669"/>
    <property type="project" value="UniProtKB-KW"/>
</dbReference>
<accession>A0ABS3LGV8</accession>
<comment type="caution">
    <text evidence="1">The sequence shown here is derived from an EMBL/GenBank/DDBJ whole genome shotgun (WGS) entry which is preliminary data.</text>
</comment>
<keyword evidence="2" id="KW-1185">Reference proteome</keyword>
<gene>
    <name evidence="1" type="ORF">JZO70_22070</name>
</gene>
<keyword evidence="1" id="KW-0378">Hydrolase</keyword>
<dbReference type="SUPFAM" id="SSF52317">
    <property type="entry name" value="Class I glutamine amidotransferase-like"/>
    <property type="match status" value="1"/>
</dbReference>
<reference evidence="1 2" key="1">
    <citation type="submission" date="2021-03" db="EMBL/GenBank/DDBJ databases">
        <title>Enterococcal diversity collection.</title>
        <authorList>
            <person name="Gilmore M.S."/>
            <person name="Schwartzman J."/>
            <person name="Van Tyne D."/>
            <person name="Martin M."/>
            <person name="Earl A.M."/>
            <person name="Manson A.L."/>
            <person name="Straub T."/>
            <person name="Salamzade R."/>
            <person name="Saavedra J."/>
            <person name="Lebreton F."/>
            <person name="Prichula J."/>
            <person name="Schaufler K."/>
            <person name="Gaca A."/>
            <person name="Sgardioli B."/>
            <person name="Wagenaar J."/>
            <person name="Strong T."/>
        </authorList>
    </citation>
    <scope>NUCLEOTIDE SEQUENCE [LARGE SCALE GENOMIC DNA]</scope>
    <source>
        <strain evidence="1 2">669A</strain>
    </source>
</reference>
<dbReference type="PANTHER" id="PTHR43235">
    <property type="entry name" value="GLUTAMINE AMIDOTRANSFERASE PB2B2.05-RELATED"/>
    <property type="match status" value="1"/>
</dbReference>
<dbReference type="Gene3D" id="3.40.50.880">
    <property type="match status" value="1"/>
</dbReference>
<evidence type="ECO:0000313" key="2">
    <source>
        <dbReference type="Proteomes" id="UP000664601"/>
    </source>
</evidence>
<protein>
    <submittedName>
        <fullName evidence="1">Gamma-glutamyl-gamma-aminobutyrate hydrolase family protein</fullName>
    </submittedName>
</protein>
<dbReference type="PRINTS" id="PR00097">
    <property type="entry name" value="ANTSNTHASEII"/>
</dbReference>
<dbReference type="CDD" id="cd01745">
    <property type="entry name" value="GATase1_2"/>
    <property type="match status" value="1"/>
</dbReference>
<dbReference type="Proteomes" id="UP000664601">
    <property type="component" value="Unassembled WGS sequence"/>
</dbReference>
<dbReference type="RefSeq" id="WP_207675861.1">
    <property type="nucleotide sequence ID" value="NZ_JAFREM010000048.1"/>
</dbReference>
<evidence type="ECO:0000313" key="1">
    <source>
        <dbReference type="EMBL" id="MBO1308874.1"/>
    </source>
</evidence>